<feature type="non-terminal residue" evidence="5">
    <location>
        <position position="308"/>
    </location>
</feature>
<dbReference type="PANTHER" id="PTHR24322:SF736">
    <property type="entry name" value="RETINOL DEHYDROGENASE 10"/>
    <property type="match status" value="1"/>
</dbReference>
<keyword evidence="6" id="KW-1185">Reference proteome</keyword>
<comment type="similarity">
    <text evidence="1 4">Belongs to the short-chain dehydrogenases/reductases (SDR) family.</text>
</comment>
<dbReference type="PANTHER" id="PTHR24322">
    <property type="entry name" value="PKSB"/>
    <property type="match status" value="1"/>
</dbReference>
<dbReference type="InterPro" id="IPR002347">
    <property type="entry name" value="SDR_fam"/>
</dbReference>
<dbReference type="PRINTS" id="PR00081">
    <property type="entry name" value="GDHRDH"/>
</dbReference>
<evidence type="ECO:0000256" key="2">
    <source>
        <dbReference type="ARBA" id="ARBA00022857"/>
    </source>
</evidence>
<evidence type="ECO:0000256" key="4">
    <source>
        <dbReference type="RuleBase" id="RU000363"/>
    </source>
</evidence>
<reference evidence="5 6" key="1">
    <citation type="journal article" date="2021" name="Nat. Commun.">
        <title>Genetic determinants of endophytism in the Arabidopsis root mycobiome.</title>
        <authorList>
            <person name="Mesny F."/>
            <person name="Miyauchi S."/>
            <person name="Thiergart T."/>
            <person name="Pickel B."/>
            <person name="Atanasova L."/>
            <person name="Karlsson M."/>
            <person name="Huettel B."/>
            <person name="Barry K.W."/>
            <person name="Haridas S."/>
            <person name="Chen C."/>
            <person name="Bauer D."/>
            <person name="Andreopoulos W."/>
            <person name="Pangilinan J."/>
            <person name="LaButti K."/>
            <person name="Riley R."/>
            <person name="Lipzen A."/>
            <person name="Clum A."/>
            <person name="Drula E."/>
            <person name="Henrissat B."/>
            <person name="Kohler A."/>
            <person name="Grigoriev I.V."/>
            <person name="Martin F.M."/>
            <person name="Hacquard S."/>
        </authorList>
    </citation>
    <scope>NUCLEOTIDE SEQUENCE [LARGE SCALE GENOMIC DNA]</scope>
    <source>
        <strain evidence="5 6">MPI-CAGE-CH-0241</strain>
    </source>
</reference>
<keyword evidence="2" id="KW-0521">NADP</keyword>
<dbReference type="EMBL" id="JAGPYM010000084">
    <property type="protein sequence ID" value="KAH6868928.1"/>
    <property type="molecule type" value="Genomic_DNA"/>
</dbReference>
<proteinExistence type="inferred from homology"/>
<dbReference type="Gene3D" id="3.40.50.720">
    <property type="entry name" value="NAD(P)-binding Rossmann-like Domain"/>
    <property type="match status" value="1"/>
</dbReference>
<dbReference type="CDD" id="cd05233">
    <property type="entry name" value="SDR_c"/>
    <property type="match status" value="1"/>
</dbReference>
<evidence type="ECO:0000256" key="3">
    <source>
        <dbReference type="ARBA" id="ARBA00023002"/>
    </source>
</evidence>
<dbReference type="InterPro" id="IPR036291">
    <property type="entry name" value="NAD(P)-bd_dom_sf"/>
</dbReference>
<dbReference type="Pfam" id="PF00106">
    <property type="entry name" value="adh_short"/>
    <property type="match status" value="1"/>
</dbReference>
<sequence>MTDQAPRIHNEIYPFLHPSKFRNSLKGQVVLITGAIGTIASAIAESFATAGASLFLSDIRDSLADSTKERLLHLGADAVHYSRCDVNAAVGNVDVLINGAGVVGVRVFHKQDPSLFFRDMAINLNGPLMLMRLVMPSFIERRRGCVINVASRAGSLNVPFNISYSTSKAALIRLTSAIQAEVDEVAPSSDIQLYSIHPGAVLDGQRDAALAEFPHITSRFAEWKNKFTGSPGLAGMACVALATGIAKDVLRGRYFDVEQDLEDIISNAALLKADPLLHTLHVTLLGSLEREEGAVDREPEAPFDFPGF</sequence>
<dbReference type="GO" id="GO:0016616">
    <property type="term" value="F:oxidoreductase activity, acting on the CH-OH group of donors, NAD or NADP as acceptor"/>
    <property type="evidence" value="ECO:0007669"/>
    <property type="project" value="TreeGrafter"/>
</dbReference>
<evidence type="ECO:0000313" key="6">
    <source>
        <dbReference type="Proteomes" id="UP000777438"/>
    </source>
</evidence>
<evidence type="ECO:0000256" key="1">
    <source>
        <dbReference type="ARBA" id="ARBA00006484"/>
    </source>
</evidence>
<organism evidence="5 6">
    <name type="scientific">Thelonectria olida</name>
    <dbReference type="NCBI Taxonomy" id="1576542"/>
    <lineage>
        <taxon>Eukaryota</taxon>
        <taxon>Fungi</taxon>
        <taxon>Dikarya</taxon>
        <taxon>Ascomycota</taxon>
        <taxon>Pezizomycotina</taxon>
        <taxon>Sordariomycetes</taxon>
        <taxon>Hypocreomycetidae</taxon>
        <taxon>Hypocreales</taxon>
        <taxon>Nectriaceae</taxon>
        <taxon>Thelonectria</taxon>
    </lineage>
</organism>
<name>A0A9P8VPW5_9HYPO</name>
<protein>
    <submittedName>
        <fullName evidence="5">Uncharacterized protein</fullName>
    </submittedName>
</protein>
<dbReference type="PRINTS" id="PR00080">
    <property type="entry name" value="SDRFAMILY"/>
</dbReference>
<accession>A0A9P8VPW5</accession>
<keyword evidence="3" id="KW-0560">Oxidoreductase</keyword>
<comment type="caution">
    <text evidence="5">The sequence shown here is derived from an EMBL/GenBank/DDBJ whole genome shotgun (WGS) entry which is preliminary data.</text>
</comment>
<dbReference type="InterPro" id="IPR020904">
    <property type="entry name" value="Sc_DH/Rdtase_CS"/>
</dbReference>
<dbReference type="OrthoDB" id="1470350at2759"/>
<dbReference type="Proteomes" id="UP000777438">
    <property type="component" value="Unassembled WGS sequence"/>
</dbReference>
<evidence type="ECO:0000313" key="5">
    <source>
        <dbReference type="EMBL" id="KAH6868928.1"/>
    </source>
</evidence>
<gene>
    <name evidence="5" type="ORF">B0T10DRAFT_596052</name>
</gene>
<dbReference type="PROSITE" id="PS00061">
    <property type="entry name" value="ADH_SHORT"/>
    <property type="match status" value="1"/>
</dbReference>
<dbReference type="AlphaFoldDB" id="A0A9P8VPW5"/>
<dbReference type="SUPFAM" id="SSF51735">
    <property type="entry name" value="NAD(P)-binding Rossmann-fold domains"/>
    <property type="match status" value="1"/>
</dbReference>